<dbReference type="SUPFAM" id="SSF53448">
    <property type="entry name" value="Nucleotide-diphospho-sugar transferases"/>
    <property type="match status" value="1"/>
</dbReference>
<accession>A0A849IDM5</accession>
<dbReference type="InterPro" id="IPR029044">
    <property type="entry name" value="Nucleotide-diphossugar_trans"/>
</dbReference>
<evidence type="ECO:0000259" key="1">
    <source>
        <dbReference type="Pfam" id="PF00535"/>
    </source>
</evidence>
<sequence length="622" mass="67933">MYPATRPAQEHILPSPVLGRARWIGFAPRDLEALEILAPRGSVGEIRIDSIAPLSALQLAGTLLRQPTAMARFIYSRFAGVHATTVFLRSLLDLAPLTNFADFRRTRTRAFEPAGLDAAVTSEARIGPVPCFVVVVGSEDVSPLVQTLASLGQQVDAGFRVLVGLHPGAHHRQSVEHIHRSGLADRAEIVQLTDLDSPARVALSLACASSAEWVGWLKPGDRLSPEATLILRDFLAGEPSMRAVYADSVASPADSSTALPELKPDWSPTYLDQIDYVGRPCLFRRHLLEAAVHEIDDADPDPWWTALRLVGRGRSRGEMAHLKRLLLEHAPVTAPKPRALPSSPYSLSSARKATIVIPTRDRLDLLQRAVSSILKHSGQCDNCEILIVDNESVEADTLTYLSAIDDSERVRVLRRPGPFNFPDLINAGAEAAEGDLLVLLNNDCEARDGTWIAAMASLALQPDVGAVGAKLLYEDGRLQHAGVALGLGGEAGHRDRKLPADHPGNLNRLKVVHEVSAVTAACLAVERRKFEEIGGFDRAFAVAFNDIDFCLRLQVRGYRNLLSPHAVLTHAESASRGRDSGPKRARFEAEAALFRERWLPLIHDDPFFHPLFSTTRFADHLG</sequence>
<dbReference type="InterPro" id="IPR001173">
    <property type="entry name" value="Glyco_trans_2-like"/>
</dbReference>
<dbReference type="PANTHER" id="PTHR43179:SF7">
    <property type="entry name" value="RHAMNOSYLTRANSFERASE WBBL"/>
    <property type="match status" value="1"/>
</dbReference>
<feature type="domain" description="Glycosyltransferase 2-like" evidence="1">
    <location>
        <begin position="354"/>
        <end position="475"/>
    </location>
</feature>
<dbReference type="Pfam" id="PF00535">
    <property type="entry name" value="Glycos_transf_2"/>
    <property type="match status" value="1"/>
</dbReference>
<keyword evidence="2" id="KW-0808">Transferase</keyword>
<name>A0A849IDM5_9HYPH</name>
<protein>
    <submittedName>
        <fullName evidence="2">Glycosyltransferase</fullName>
    </submittedName>
</protein>
<dbReference type="Proteomes" id="UP000564885">
    <property type="component" value="Unassembled WGS sequence"/>
</dbReference>
<dbReference type="AlphaFoldDB" id="A0A849IDM5"/>
<dbReference type="RefSeq" id="WP_171220011.1">
    <property type="nucleotide sequence ID" value="NZ_JABEPP010000006.1"/>
</dbReference>
<organism evidence="2 3">
    <name type="scientific">Enterovirga aerilata</name>
    <dbReference type="NCBI Taxonomy" id="2730920"/>
    <lineage>
        <taxon>Bacteria</taxon>
        <taxon>Pseudomonadati</taxon>
        <taxon>Pseudomonadota</taxon>
        <taxon>Alphaproteobacteria</taxon>
        <taxon>Hyphomicrobiales</taxon>
        <taxon>Methylobacteriaceae</taxon>
        <taxon>Enterovirga</taxon>
    </lineage>
</organism>
<dbReference type="GO" id="GO:0016740">
    <property type="term" value="F:transferase activity"/>
    <property type="evidence" value="ECO:0007669"/>
    <property type="project" value="UniProtKB-KW"/>
</dbReference>
<reference evidence="2 3" key="1">
    <citation type="submission" date="2020-04" db="EMBL/GenBank/DDBJ databases">
        <title>Enterovirga sp. isolate from soil.</title>
        <authorList>
            <person name="Chea S."/>
            <person name="Kim D.-U."/>
        </authorList>
    </citation>
    <scope>NUCLEOTIDE SEQUENCE [LARGE SCALE GENOMIC DNA]</scope>
    <source>
        <strain evidence="2 3">DB1703</strain>
    </source>
</reference>
<proteinExistence type="predicted"/>
<dbReference type="PANTHER" id="PTHR43179">
    <property type="entry name" value="RHAMNOSYLTRANSFERASE WBBL"/>
    <property type="match status" value="1"/>
</dbReference>
<evidence type="ECO:0000313" key="3">
    <source>
        <dbReference type="Proteomes" id="UP000564885"/>
    </source>
</evidence>
<comment type="caution">
    <text evidence="2">The sequence shown here is derived from an EMBL/GenBank/DDBJ whole genome shotgun (WGS) entry which is preliminary data.</text>
</comment>
<keyword evidence="3" id="KW-1185">Reference proteome</keyword>
<dbReference type="EMBL" id="JABEPP010000006">
    <property type="protein sequence ID" value="NNM74539.1"/>
    <property type="molecule type" value="Genomic_DNA"/>
</dbReference>
<gene>
    <name evidence="2" type="ORF">HJG44_19450</name>
</gene>
<dbReference type="Gene3D" id="3.90.550.10">
    <property type="entry name" value="Spore Coat Polysaccharide Biosynthesis Protein SpsA, Chain A"/>
    <property type="match status" value="1"/>
</dbReference>
<evidence type="ECO:0000313" key="2">
    <source>
        <dbReference type="EMBL" id="NNM74539.1"/>
    </source>
</evidence>